<dbReference type="Gene3D" id="3.30.420.10">
    <property type="entry name" value="Ribonuclease H-like superfamily/Ribonuclease H"/>
    <property type="match status" value="2"/>
</dbReference>
<dbReference type="SUPFAM" id="SSF53098">
    <property type="entry name" value="Ribonuclease H-like"/>
    <property type="match status" value="2"/>
</dbReference>
<feature type="domain" description="Integrase catalytic" evidence="1">
    <location>
        <begin position="1396"/>
        <end position="1555"/>
    </location>
</feature>
<keyword evidence="2" id="KW-0808">Transferase</keyword>
<dbReference type="OrthoDB" id="1726048at2759"/>
<dbReference type="Pfam" id="PF00078">
    <property type="entry name" value="RVT_1"/>
    <property type="match status" value="1"/>
</dbReference>
<dbReference type="SUPFAM" id="SSF56672">
    <property type="entry name" value="DNA/RNA polymerases"/>
    <property type="match status" value="1"/>
</dbReference>
<dbReference type="Gramene" id="OMO64606">
    <property type="protein sequence ID" value="OMO64606"/>
    <property type="gene ID" value="CCACVL1_21643"/>
</dbReference>
<dbReference type="Pfam" id="PF17921">
    <property type="entry name" value="Integrase_H2C2"/>
    <property type="match status" value="1"/>
</dbReference>
<dbReference type="GO" id="GO:0004523">
    <property type="term" value="F:RNA-DNA hybrid ribonuclease activity"/>
    <property type="evidence" value="ECO:0007669"/>
    <property type="project" value="InterPro"/>
</dbReference>
<evidence type="ECO:0000313" key="3">
    <source>
        <dbReference type="Proteomes" id="UP000188268"/>
    </source>
</evidence>
<dbReference type="PANTHER" id="PTHR48475">
    <property type="entry name" value="RIBONUCLEASE H"/>
    <property type="match status" value="1"/>
</dbReference>
<protein>
    <submittedName>
        <fullName evidence="2">Reverse transcriptase</fullName>
    </submittedName>
</protein>
<dbReference type="GO" id="GO:0003676">
    <property type="term" value="F:nucleic acid binding"/>
    <property type="evidence" value="ECO:0007669"/>
    <property type="project" value="InterPro"/>
</dbReference>
<dbReference type="Gene3D" id="3.30.70.270">
    <property type="match status" value="2"/>
</dbReference>
<organism evidence="2 3">
    <name type="scientific">Corchorus capsularis</name>
    <name type="common">Jute</name>
    <dbReference type="NCBI Taxonomy" id="210143"/>
    <lineage>
        <taxon>Eukaryota</taxon>
        <taxon>Viridiplantae</taxon>
        <taxon>Streptophyta</taxon>
        <taxon>Embryophyta</taxon>
        <taxon>Tracheophyta</taxon>
        <taxon>Spermatophyta</taxon>
        <taxon>Magnoliopsida</taxon>
        <taxon>eudicotyledons</taxon>
        <taxon>Gunneridae</taxon>
        <taxon>Pentapetalae</taxon>
        <taxon>rosids</taxon>
        <taxon>malvids</taxon>
        <taxon>Malvales</taxon>
        <taxon>Malvaceae</taxon>
        <taxon>Grewioideae</taxon>
        <taxon>Apeibeae</taxon>
        <taxon>Corchorus</taxon>
    </lineage>
</organism>
<dbReference type="InterPro" id="IPR002156">
    <property type="entry name" value="RNaseH_domain"/>
</dbReference>
<keyword evidence="2" id="KW-0548">Nucleotidyltransferase</keyword>
<dbReference type="InterPro" id="IPR001584">
    <property type="entry name" value="Integrase_cat-core"/>
</dbReference>
<keyword evidence="2" id="KW-0695">RNA-directed DNA polymerase</keyword>
<accession>A0A1R3H2Y6</accession>
<dbReference type="PROSITE" id="PS50994">
    <property type="entry name" value="INTEGRASE"/>
    <property type="match status" value="1"/>
</dbReference>
<sequence>MERKPTESYTEFAQRWRDMAAQVRPTIGESEISGLFIDTQKSIFYDKLFNMLGEPFAKIVVIGQKLDNSIKSRKIVVPDEAKKGSTGKKKEEVSSVNQVGYQPQGSYTPYYTPPAYNYQQPTQSPMNYYRPPTPAPYSYQPVNNVGGTSYRAPAPNQQSSVLTPQPVGQAFPPRATFRQAREQVDHIPYTYSELLPQLVQKNLVRRVQYQRPLQSQFPTWYDVNAYCDFHCGAQGHSTENCLRLKQEVQALAKSGKLSFPKVEQPNTTGNPLPNHNGGQVNAICGREIVIRDVHKVVTPMETVYKALVKADMMEPGLYGDQFYIEVPMEDVNVVIEKEKPKPFIPTLPTRLPPSPFVPTIPMEPIRRDEEFGKGCPVDKPPVMEQGQSSAQGEIGKPCFTEKEACEFLKIIRHSEYSVVDQLNKMPARISILSLLLNLEAHWKALLRVLSQAYVEQGITVENLDHIVGSITAGHITFTDEDIPEGGRNSLKALYISVGCNGFHVGRILIDNGSALNIMPYHSLEKLSVDLSYVKPNNMMLVGKGWKVGCGLGKRLQGIGEAISTPKSAGWENSLEKIDALHLTTEVSAVRGKFIELSVSVVEDGSEDRCPWIYPAESGSEEVNWTEFEFPVVTNNEMPTGNECKDEPDSPANIFERPMCNNDMAEEYAEDSVLPSDLMRLIEQEDRQIQPHKESTELINLGTEENRREVKIGTTLMPKDRQQLVDLLKEYADVFAWSYQDMPGLNPEANIVPVPKKDGKVWMCVDYRDLNRASLKDNFPLPHIDILVDNTARHSLFSFMDGFSGYNKIKMAPEDKEKTAFVTAWGTFCYKVMPFGLKNARATYQRVMVTLFHDMMHKEIEVYVDDMIAKAHSPEEHLVNLRKLFQRLREYQLKLNPSKCTFGATSGKLLGFVVSQNGIEVDPDKVKTIQNLPPPRTQKEVRGFLGRLNYIARFISQLTAKCDPIFKLLRKNNPGEWDDECQVAFEKVKEYLLNPPSDAPRTRKTFDLVKGVAPLSLHREGQQPRRFQEEDFAFKFSQRLRQYMLYHTTMLVAKLDPLRYIFEKRGLSGRIARWQVLLSEYDIAYVSQKAIKGSVVADFLADRASNDYEPVKFEFPDEDLMAVMNVEKEVSEEPTKWKVYFDGASNMLGMELVLCWFHQMGTIFQMAIEKKVRVLEVYGDSALVVYQMKGEWETRDSKLIPYREYLLELMEQFEDISFHYVPREGNQLADALASLAAMFKFGGGVNIPPIKLRLKEALAHVMSVEEEPDGNPWYYDIVQNLKHQKYLEHATDNDKRVIRRMSLGYFLDGEVLYKNSQGQVLLRCANSAEAKRILEEVHEGICGSHASGHRLARQVMRAGYYWLTLETDCINYARKCRKCQEYGDLIHTPPPPLHVLVSPWPFSIGGIDVIGAINPKASNGHQYILVAIDYFTKWVEAASYSSITQSVALRFIKKEIICRYGLPERIITVNAMNLNGKLIAAACAQFKITHSNSAPRRPKMNGAVETANKNIKNIIRKMTETYRDWHEKLPFALYAYRTCARTSTGATPYSSVYGMEAVVPVEVEIPPLRVYREVRLEEAEWEQERYDQLNLLGEKRMIDLCHGQAYQKRMIRAFNKKVRPRQFKEGELVLKKILPEQHDPRGKWASNWEGPYVVKKAFSGGALILQEMDGDELPSPINSDAVKKYFA</sequence>
<dbReference type="PANTHER" id="PTHR48475:SF1">
    <property type="entry name" value="RNASE H TYPE-1 DOMAIN-CONTAINING PROTEIN"/>
    <property type="match status" value="1"/>
</dbReference>
<evidence type="ECO:0000259" key="1">
    <source>
        <dbReference type="PROSITE" id="PS50994"/>
    </source>
</evidence>
<dbReference type="GO" id="GO:0003964">
    <property type="term" value="F:RNA-directed DNA polymerase activity"/>
    <property type="evidence" value="ECO:0007669"/>
    <property type="project" value="UniProtKB-KW"/>
</dbReference>
<dbReference type="FunFam" id="3.30.70.270:FF:000020">
    <property type="entry name" value="Transposon Tf2-6 polyprotein-like Protein"/>
    <property type="match status" value="1"/>
</dbReference>
<dbReference type="InterPro" id="IPR000477">
    <property type="entry name" value="RT_dom"/>
</dbReference>
<gene>
    <name evidence="2" type="ORF">CCACVL1_21643</name>
</gene>
<dbReference type="GO" id="GO:0015074">
    <property type="term" value="P:DNA integration"/>
    <property type="evidence" value="ECO:0007669"/>
    <property type="project" value="InterPro"/>
</dbReference>
<comment type="caution">
    <text evidence="2">The sequence shown here is derived from an EMBL/GenBank/DDBJ whole genome shotgun (WGS) entry which is preliminary data.</text>
</comment>
<dbReference type="CDD" id="cd01647">
    <property type="entry name" value="RT_LTR"/>
    <property type="match status" value="1"/>
</dbReference>
<proteinExistence type="predicted"/>
<evidence type="ECO:0000313" key="2">
    <source>
        <dbReference type="EMBL" id="OMO64606.1"/>
    </source>
</evidence>
<name>A0A1R3H2Y6_COCAP</name>
<dbReference type="OMA" id="NAICGRE"/>
<dbReference type="InterPro" id="IPR036397">
    <property type="entry name" value="RNaseH_sf"/>
</dbReference>
<dbReference type="InterPro" id="IPR041588">
    <property type="entry name" value="Integrase_H2C2"/>
</dbReference>
<reference evidence="2 3" key="1">
    <citation type="submission" date="2013-09" db="EMBL/GenBank/DDBJ databases">
        <title>Corchorus capsularis genome sequencing.</title>
        <authorList>
            <person name="Alam M."/>
            <person name="Haque M.S."/>
            <person name="Islam M.S."/>
            <person name="Emdad E.M."/>
            <person name="Islam M.M."/>
            <person name="Ahmed B."/>
            <person name="Halim A."/>
            <person name="Hossen Q.M.M."/>
            <person name="Hossain M.Z."/>
            <person name="Ahmed R."/>
            <person name="Khan M.M."/>
            <person name="Islam R."/>
            <person name="Rashid M.M."/>
            <person name="Khan S.A."/>
            <person name="Rahman M.S."/>
            <person name="Alam M."/>
        </authorList>
    </citation>
    <scope>NUCLEOTIDE SEQUENCE [LARGE SCALE GENOMIC DNA]</scope>
    <source>
        <strain evidence="3">cv. CVL-1</strain>
        <tissue evidence="2">Whole seedling</tissue>
    </source>
</reference>
<dbReference type="InterPro" id="IPR043502">
    <property type="entry name" value="DNA/RNA_pol_sf"/>
</dbReference>
<dbReference type="Proteomes" id="UP000188268">
    <property type="component" value="Unassembled WGS sequence"/>
</dbReference>
<keyword evidence="3" id="KW-1185">Reference proteome</keyword>
<dbReference type="Pfam" id="PF13456">
    <property type="entry name" value="RVT_3"/>
    <property type="match status" value="1"/>
</dbReference>
<dbReference type="InterPro" id="IPR012337">
    <property type="entry name" value="RNaseH-like_sf"/>
</dbReference>
<dbReference type="InterPro" id="IPR043128">
    <property type="entry name" value="Rev_trsase/Diguanyl_cyclase"/>
</dbReference>
<dbReference type="EMBL" id="AWWV01012755">
    <property type="protein sequence ID" value="OMO64606.1"/>
    <property type="molecule type" value="Genomic_DNA"/>
</dbReference>
<dbReference type="Gene3D" id="1.10.340.70">
    <property type="match status" value="1"/>
</dbReference>